<gene>
    <name evidence="1" type="ORF">H6G83_14470</name>
</gene>
<evidence type="ECO:0000313" key="1">
    <source>
        <dbReference type="EMBL" id="MBD2501793.1"/>
    </source>
</evidence>
<protein>
    <submittedName>
        <fullName evidence="1">Uncharacterized protein</fullName>
    </submittedName>
</protein>
<accession>A0ABR8D5S6</accession>
<proteinExistence type="predicted"/>
<dbReference type="RefSeq" id="WP_190473320.1">
    <property type="nucleotide sequence ID" value="NZ_JACJSG010000017.1"/>
</dbReference>
<sequence>MGTLSEIEAAIKRLPENDIRQLATWLEEYLEQMWDKQIENDLTSGKLARLIAKAEADIAANRVQDIDEILNNS</sequence>
<dbReference type="EMBL" id="JACJSG010000017">
    <property type="protein sequence ID" value="MBD2501793.1"/>
    <property type="molecule type" value="Genomic_DNA"/>
</dbReference>
<reference evidence="1 2" key="1">
    <citation type="journal article" date="2020" name="ISME J.">
        <title>Comparative genomics reveals insights into cyanobacterial evolution and habitat adaptation.</title>
        <authorList>
            <person name="Chen M.Y."/>
            <person name="Teng W.K."/>
            <person name="Zhao L."/>
            <person name="Hu C.X."/>
            <person name="Zhou Y.K."/>
            <person name="Han B.P."/>
            <person name="Song L.R."/>
            <person name="Shu W.S."/>
        </authorList>
    </citation>
    <scope>NUCLEOTIDE SEQUENCE [LARGE SCALE GENOMIC DNA]</scope>
    <source>
        <strain evidence="1 2">FACHB-119</strain>
    </source>
</reference>
<evidence type="ECO:0000313" key="2">
    <source>
        <dbReference type="Proteomes" id="UP000661112"/>
    </source>
</evidence>
<organism evidence="1 2">
    <name type="scientific">Anabaena azotica FACHB-119</name>
    <dbReference type="NCBI Taxonomy" id="947527"/>
    <lineage>
        <taxon>Bacteria</taxon>
        <taxon>Bacillati</taxon>
        <taxon>Cyanobacteriota</taxon>
        <taxon>Cyanophyceae</taxon>
        <taxon>Nostocales</taxon>
        <taxon>Nostocaceae</taxon>
        <taxon>Anabaena</taxon>
        <taxon>Anabaena azotica</taxon>
    </lineage>
</organism>
<name>A0ABR8D5S6_9NOST</name>
<comment type="caution">
    <text evidence="1">The sequence shown here is derived from an EMBL/GenBank/DDBJ whole genome shotgun (WGS) entry which is preliminary data.</text>
</comment>
<keyword evidence="2" id="KW-1185">Reference proteome</keyword>
<dbReference type="Proteomes" id="UP000661112">
    <property type="component" value="Unassembled WGS sequence"/>
</dbReference>